<dbReference type="InterPro" id="IPR051825">
    <property type="entry name" value="SRCIN1"/>
</dbReference>
<evidence type="ECO:0000313" key="5">
    <source>
        <dbReference type="EMBL" id="CAD7651935.1"/>
    </source>
</evidence>
<dbReference type="AlphaFoldDB" id="A0A7R9QPM0"/>
<feature type="domain" description="Actin interacting protein 3-like C-terminal" evidence="4">
    <location>
        <begin position="77"/>
        <end position="317"/>
    </location>
</feature>
<proteinExistence type="predicted"/>
<dbReference type="Pfam" id="PF03915">
    <property type="entry name" value="AIP3"/>
    <property type="match status" value="1"/>
</dbReference>
<feature type="coiled-coil region" evidence="2">
    <location>
        <begin position="184"/>
        <end position="211"/>
    </location>
</feature>
<gene>
    <name evidence="5" type="ORF">ONB1V03_LOCUS8603</name>
</gene>
<feature type="compositionally biased region" description="Polar residues" evidence="3">
    <location>
        <begin position="293"/>
        <end position="318"/>
    </location>
</feature>
<keyword evidence="6" id="KW-1185">Reference proteome</keyword>
<evidence type="ECO:0000313" key="6">
    <source>
        <dbReference type="Proteomes" id="UP000728032"/>
    </source>
</evidence>
<dbReference type="GO" id="GO:0005737">
    <property type="term" value="C:cytoplasm"/>
    <property type="evidence" value="ECO:0007669"/>
    <property type="project" value="TreeGrafter"/>
</dbReference>
<keyword evidence="1 2" id="KW-0175">Coiled coil</keyword>
<dbReference type="EMBL" id="OC919818">
    <property type="protein sequence ID" value="CAD7651935.1"/>
    <property type="molecule type" value="Genomic_DNA"/>
</dbReference>
<dbReference type="PANTHER" id="PTHR22741">
    <property type="entry name" value="P140CAP/SNIP-RELATED"/>
    <property type="match status" value="1"/>
</dbReference>
<dbReference type="OrthoDB" id="6022652at2759"/>
<dbReference type="InterPro" id="IPR022782">
    <property type="entry name" value="AIP3-like_C"/>
</dbReference>
<dbReference type="PANTHER" id="PTHR22741:SF10">
    <property type="entry name" value="COILED-COIL DOMAIN-CONTAINING PROTEIN CG32809"/>
    <property type="match status" value="1"/>
</dbReference>
<dbReference type="Proteomes" id="UP000728032">
    <property type="component" value="Unassembled WGS sequence"/>
</dbReference>
<reference evidence="5" key="1">
    <citation type="submission" date="2020-11" db="EMBL/GenBank/DDBJ databases">
        <authorList>
            <person name="Tran Van P."/>
        </authorList>
    </citation>
    <scope>NUCLEOTIDE SEQUENCE</scope>
</reference>
<organism evidence="5">
    <name type="scientific">Oppiella nova</name>
    <dbReference type="NCBI Taxonomy" id="334625"/>
    <lineage>
        <taxon>Eukaryota</taxon>
        <taxon>Metazoa</taxon>
        <taxon>Ecdysozoa</taxon>
        <taxon>Arthropoda</taxon>
        <taxon>Chelicerata</taxon>
        <taxon>Arachnida</taxon>
        <taxon>Acari</taxon>
        <taxon>Acariformes</taxon>
        <taxon>Sarcoptiformes</taxon>
        <taxon>Oribatida</taxon>
        <taxon>Brachypylina</taxon>
        <taxon>Oppioidea</taxon>
        <taxon>Oppiidae</taxon>
        <taxon>Oppiella</taxon>
    </lineage>
</organism>
<evidence type="ECO:0000256" key="1">
    <source>
        <dbReference type="ARBA" id="ARBA00023054"/>
    </source>
</evidence>
<feature type="region of interest" description="Disordered" evidence="3">
    <location>
        <begin position="70"/>
        <end position="89"/>
    </location>
</feature>
<evidence type="ECO:0000256" key="3">
    <source>
        <dbReference type="SAM" id="MobiDB-lite"/>
    </source>
</evidence>
<feature type="compositionally biased region" description="Polar residues" evidence="3">
    <location>
        <begin position="423"/>
        <end position="435"/>
    </location>
</feature>
<dbReference type="EMBL" id="CAJPVJ010004993">
    <property type="protein sequence ID" value="CAG2169119.1"/>
    <property type="molecule type" value="Genomic_DNA"/>
</dbReference>
<feature type="compositionally biased region" description="Low complexity" evidence="3">
    <location>
        <begin position="413"/>
        <end position="422"/>
    </location>
</feature>
<accession>A0A7R9QPM0</accession>
<evidence type="ECO:0000256" key="2">
    <source>
        <dbReference type="SAM" id="Coils"/>
    </source>
</evidence>
<feature type="coiled-coil region" evidence="2">
    <location>
        <begin position="112"/>
        <end position="154"/>
    </location>
</feature>
<dbReference type="Gene3D" id="1.20.58.1540">
    <property type="entry name" value="Actin interacting protein 3, C-terminal domain"/>
    <property type="match status" value="1"/>
</dbReference>
<name>A0A7R9QPM0_9ACAR</name>
<evidence type="ECO:0000259" key="4">
    <source>
        <dbReference type="Pfam" id="PF03915"/>
    </source>
</evidence>
<feature type="region of interest" description="Disordered" evidence="3">
    <location>
        <begin position="392"/>
        <end position="449"/>
    </location>
</feature>
<protein>
    <recommendedName>
        <fullName evidence="4">Actin interacting protein 3-like C-terminal domain-containing protein</fullName>
    </recommendedName>
</protein>
<feature type="region of interest" description="Disordered" evidence="3">
    <location>
        <begin position="293"/>
        <end position="322"/>
    </location>
</feature>
<sequence length="449" mass="49767">MPHENQTHVRASFSGYPSSMQYPEDPYGIYGMRSGAATPVIDEEARVRMQQMERQIVSLTNVVTKALTPAHNNSAIKSDKTGKPAPPPKPAALVGYRGELPLNLTTDMLSQLKQIRKKTKDLRGEVRSLRRLALQQTNNARETLREACNKIKTTLAFISGSADCQFRLERMRTSQERDSYGHDVHRLDKDLHELETQVEELRSNVINRRCRVNMSHVETMALVLSRASKTVADLKNRFPPLNQSLKSVMSQEMECCVREEKFLKEEPDRLETALKRCKKLTGTLVTLKRLASVQEQRSTTNQSPSQLLQSASTDSTDLGSRMYESDMEPHTIIQVTPATPLPSDASKTNVLDTLLDELQTFSKPSPPSTANNSTIGGQTSTARKLLQSIGSMDSSVGKKGPLVSTIPAPPPRSSSLRPPTSAIRSNSEPSANRPRSTPPEVYASTHSHV</sequence>